<evidence type="ECO:0000259" key="9">
    <source>
        <dbReference type="Pfam" id="PF00361"/>
    </source>
</evidence>
<evidence type="ECO:0000313" key="10">
    <source>
        <dbReference type="EMBL" id="RJF77428.1"/>
    </source>
</evidence>
<dbReference type="PANTHER" id="PTHR42682:SF3">
    <property type="entry name" value="FORMATE HYDROGENLYASE SUBUNIT 3-RELATED"/>
    <property type="match status" value="1"/>
</dbReference>
<feature type="transmembrane region" description="Helical" evidence="8">
    <location>
        <begin position="48"/>
        <end position="73"/>
    </location>
</feature>
<evidence type="ECO:0000256" key="7">
    <source>
        <dbReference type="RuleBase" id="RU000320"/>
    </source>
</evidence>
<dbReference type="GO" id="GO:0005886">
    <property type="term" value="C:plasma membrane"/>
    <property type="evidence" value="ECO:0007669"/>
    <property type="project" value="UniProtKB-SubCell"/>
</dbReference>
<sequence>MGNILTISPHAFRGFVAVTVPLVALLALFALAVVGVAARRAPWVGSVVYGGTATVCAVVALWAGFALAGRSGAETITLPMGLPWIGAHLRADGLSAFFLLVVNFGGVTASLFGWGYERAQAGGHGSGHGHGDSGPVLPFFPLFLAGMSLVLLADDAFTFLVSWEFMSLTSWLLVLSTHREPDTSEAARLYLIMASAGTACLLLAFGLLASGAGDYQFDAIRQHAPTAGAAAMVVLLILLGAGSKAGLVPLHVWLPLAHPAAPSHVSALMSGVMTKVAIYAMVRVLFDLLGEPVWWWGGALMIVGAVTAVMGVLYALMQDDVKRLLACSTIENIGVIVIALGLALVFKASHTPVIAALALSAALLHVVNHSLFKSLLFFVAGAILTATGSRDLNRLGGLIHRMPVTAVLALIGAAAISALPPLNGFVGEWLLFQAILNAPALPEWSLKIGIAVVGAAVALAAALAAACFVRLYGIAFLGRPRSPEAAGAGEVGVAMQAGMMIPAVLCVVLGVLPTFVIRLFEPAVRAMVEAGPFDDRSYQPWIWLAPTSAIGNSYNGLIMLAAIAALSIPLVLVIHRWASDKVRWSIAWGCGHVEPDPTALSQYSASSFAQPIRRAFGGTVFNAQDRVEMPEPGDTRPARLTVRWTDPAWAYLFTPIRSAVNWLADRADVLQFLTIRSYLTLMFTALVVVLALVAVVRS</sequence>
<feature type="transmembrane region" description="Helical" evidence="8">
    <location>
        <begin position="324"/>
        <end position="346"/>
    </location>
</feature>
<keyword evidence="6 8" id="KW-0472">Membrane</keyword>
<dbReference type="InterPro" id="IPR052175">
    <property type="entry name" value="ComplexI-like_HydComp"/>
</dbReference>
<dbReference type="PANTHER" id="PTHR42682">
    <property type="entry name" value="HYDROGENASE-4 COMPONENT F"/>
    <property type="match status" value="1"/>
</dbReference>
<keyword evidence="11" id="KW-1185">Reference proteome</keyword>
<evidence type="ECO:0000256" key="5">
    <source>
        <dbReference type="ARBA" id="ARBA00023002"/>
    </source>
</evidence>
<dbReference type="OrthoDB" id="9811798at2"/>
<reference evidence="10 11" key="1">
    <citation type="submission" date="2018-09" db="EMBL/GenBank/DDBJ databases">
        <authorList>
            <person name="Zhu H."/>
        </authorList>
    </citation>
    <scope>NUCLEOTIDE SEQUENCE [LARGE SCALE GENOMIC DNA]</scope>
    <source>
        <strain evidence="10 11">K2W22B-5</strain>
    </source>
</reference>
<accession>A0A418VML4</accession>
<protein>
    <submittedName>
        <fullName evidence="10">Hydrogenase 4 subunit B</fullName>
    </submittedName>
</protein>
<gene>
    <name evidence="10" type="ORF">D3877_26935</name>
</gene>
<feature type="transmembrane region" description="Helical" evidence="8">
    <location>
        <begin position="448"/>
        <end position="472"/>
    </location>
</feature>
<organism evidence="10 11">
    <name type="scientific">Azospirillum cavernae</name>
    <dbReference type="NCBI Taxonomy" id="2320860"/>
    <lineage>
        <taxon>Bacteria</taxon>
        <taxon>Pseudomonadati</taxon>
        <taxon>Pseudomonadota</taxon>
        <taxon>Alphaproteobacteria</taxon>
        <taxon>Rhodospirillales</taxon>
        <taxon>Azospirillaceae</taxon>
        <taxon>Azospirillum</taxon>
    </lineage>
</organism>
<evidence type="ECO:0000256" key="2">
    <source>
        <dbReference type="ARBA" id="ARBA00022475"/>
    </source>
</evidence>
<dbReference type="InterPro" id="IPR003918">
    <property type="entry name" value="NADH_UbQ_OxRdtase"/>
</dbReference>
<keyword evidence="5" id="KW-0560">Oxidoreductase</keyword>
<proteinExistence type="predicted"/>
<dbReference type="AlphaFoldDB" id="A0A418VML4"/>
<feature type="domain" description="NADH:quinone oxidoreductase/Mrp antiporter transmembrane" evidence="9">
    <location>
        <begin position="153"/>
        <end position="438"/>
    </location>
</feature>
<feature type="transmembrane region" description="Helical" evidence="8">
    <location>
        <begin position="159"/>
        <end position="177"/>
    </location>
</feature>
<feature type="transmembrane region" description="Helical" evidence="8">
    <location>
        <begin position="265"/>
        <end position="282"/>
    </location>
</feature>
<name>A0A418VML4_9PROT</name>
<evidence type="ECO:0000256" key="3">
    <source>
        <dbReference type="ARBA" id="ARBA00022692"/>
    </source>
</evidence>
<dbReference type="EMBL" id="QYUL01000005">
    <property type="protein sequence ID" value="RJF77428.1"/>
    <property type="molecule type" value="Genomic_DNA"/>
</dbReference>
<dbReference type="InterPro" id="IPR001750">
    <property type="entry name" value="ND/Mrp_TM"/>
</dbReference>
<feature type="transmembrane region" description="Helical" evidence="8">
    <location>
        <begin position="136"/>
        <end position="153"/>
    </location>
</feature>
<feature type="transmembrane region" description="Helical" evidence="8">
    <location>
        <begin position="366"/>
        <end position="386"/>
    </location>
</feature>
<feature type="transmembrane region" description="Helical" evidence="8">
    <location>
        <begin position="554"/>
        <end position="574"/>
    </location>
</feature>
<dbReference type="Pfam" id="PF00361">
    <property type="entry name" value="Proton_antipo_M"/>
    <property type="match status" value="1"/>
</dbReference>
<keyword evidence="2" id="KW-1003">Cell membrane</keyword>
<feature type="transmembrane region" description="Helical" evidence="8">
    <location>
        <begin position="93"/>
        <end position="116"/>
    </location>
</feature>
<dbReference type="PRINTS" id="PR01437">
    <property type="entry name" value="NUOXDRDTASE4"/>
</dbReference>
<evidence type="ECO:0000256" key="8">
    <source>
        <dbReference type="SAM" id="Phobius"/>
    </source>
</evidence>
<dbReference type="GO" id="GO:0016491">
    <property type="term" value="F:oxidoreductase activity"/>
    <property type="evidence" value="ECO:0007669"/>
    <property type="project" value="UniProtKB-KW"/>
</dbReference>
<feature type="transmembrane region" description="Helical" evidence="8">
    <location>
        <begin position="493"/>
        <end position="517"/>
    </location>
</feature>
<feature type="transmembrane region" description="Helical" evidence="8">
    <location>
        <begin position="294"/>
        <end position="317"/>
    </location>
</feature>
<comment type="caution">
    <text evidence="10">The sequence shown here is derived from an EMBL/GenBank/DDBJ whole genome shotgun (WGS) entry which is preliminary data.</text>
</comment>
<keyword evidence="4 8" id="KW-1133">Transmembrane helix</keyword>
<keyword evidence="3 7" id="KW-0812">Transmembrane</keyword>
<dbReference type="NCBIfam" id="NF005086">
    <property type="entry name" value="PRK06521.1"/>
    <property type="match status" value="1"/>
</dbReference>
<feature type="transmembrane region" description="Helical" evidence="8">
    <location>
        <begin position="12"/>
        <end position="36"/>
    </location>
</feature>
<dbReference type="GO" id="GO:0042773">
    <property type="term" value="P:ATP synthesis coupled electron transport"/>
    <property type="evidence" value="ECO:0007669"/>
    <property type="project" value="InterPro"/>
</dbReference>
<evidence type="ECO:0000256" key="6">
    <source>
        <dbReference type="ARBA" id="ARBA00023136"/>
    </source>
</evidence>
<evidence type="ECO:0000256" key="4">
    <source>
        <dbReference type="ARBA" id="ARBA00022989"/>
    </source>
</evidence>
<evidence type="ECO:0000256" key="1">
    <source>
        <dbReference type="ARBA" id="ARBA00004651"/>
    </source>
</evidence>
<dbReference type="Proteomes" id="UP000283458">
    <property type="component" value="Unassembled WGS sequence"/>
</dbReference>
<dbReference type="GO" id="GO:0008137">
    <property type="term" value="F:NADH dehydrogenase (ubiquinone) activity"/>
    <property type="evidence" value="ECO:0007669"/>
    <property type="project" value="InterPro"/>
</dbReference>
<evidence type="ECO:0000313" key="11">
    <source>
        <dbReference type="Proteomes" id="UP000283458"/>
    </source>
</evidence>
<feature type="transmembrane region" description="Helical" evidence="8">
    <location>
        <begin position="398"/>
        <end position="419"/>
    </location>
</feature>
<feature type="transmembrane region" description="Helical" evidence="8">
    <location>
        <begin position="678"/>
        <end position="696"/>
    </location>
</feature>
<feature type="transmembrane region" description="Helical" evidence="8">
    <location>
        <begin position="189"/>
        <end position="209"/>
    </location>
</feature>
<feature type="transmembrane region" description="Helical" evidence="8">
    <location>
        <begin position="229"/>
        <end position="253"/>
    </location>
</feature>
<comment type="subcellular location">
    <subcellularLocation>
        <location evidence="1">Cell membrane</location>
        <topology evidence="1">Multi-pass membrane protein</topology>
    </subcellularLocation>
    <subcellularLocation>
        <location evidence="7">Membrane</location>
        <topology evidence="7">Multi-pass membrane protein</topology>
    </subcellularLocation>
</comment>